<name>A0A1X9SZY3_9BACT</name>
<evidence type="ECO:0000313" key="1">
    <source>
        <dbReference type="EMBL" id="ARR01857.1"/>
    </source>
</evidence>
<proteinExistence type="predicted"/>
<accession>A0A1X9SZY3</accession>
<evidence type="ECO:0008006" key="3">
    <source>
        <dbReference type="Google" id="ProtNLM"/>
    </source>
</evidence>
<dbReference type="EMBL" id="CP018791">
    <property type="protein sequence ID" value="ARR01857.1"/>
    <property type="molecule type" value="Genomic_DNA"/>
</dbReference>
<gene>
    <name evidence="1" type="ORF">CVIC8964_0424</name>
</gene>
<evidence type="ECO:0000313" key="2">
    <source>
        <dbReference type="Proteomes" id="UP000194265"/>
    </source>
</evidence>
<reference evidence="1 2" key="1">
    <citation type="journal article" date="2017" name="Genome Biol. Evol.">
        <title>Comparative Genomic Analysis Identifies a Campylobacter Clade Deficient in Selenium Metabolism.</title>
        <authorList>
            <person name="Miller W.G."/>
            <person name="Yee E."/>
            <person name="Lopes B.S."/>
            <person name="Chapman M.H."/>
            <person name="Huynh S."/>
            <person name="Bono J.L."/>
            <person name="Parker C.T."/>
            <person name="Strachan N.J.C."/>
            <person name="Forbes K.J."/>
        </authorList>
    </citation>
    <scope>NUCLEOTIDE SEQUENCE [LARGE SCALE GENOMIC DNA]</scope>
    <source>
        <strain evidence="1 2">RM8964</strain>
    </source>
</reference>
<protein>
    <recommendedName>
        <fullName evidence="3">Phage protein D</fullName>
    </recommendedName>
</protein>
<dbReference type="Proteomes" id="UP000194265">
    <property type="component" value="Chromosome"/>
</dbReference>
<organism evidence="1 2">
    <name type="scientific">Campylobacter vicugnae</name>
    <dbReference type="NCBI Taxonomy" id="1660076"/>
    <lineage>
        <taxon>Bacteria</taxon>
        <taxon>Pseudomonadati</taxon>
        <taxon>Campylobacterota</taxon>
        <taxon>Epsilonproteobacteria</taxon>
        <taxon>Campylobacterales</taxon>
        <taxon>Campylobacteraceae</taxon>
        <taxon>Campylobacter</taxon>
    </lineage>
</organism>
<sequence>MQDNVSDIEFIYTLAYEFGFLAAVKNSTLIIAKKIDFGVSNAPKYEIDIKELYSLEINEAYRNVYKSVVLQWQDISSGAMRSLRAGSGEPSYNMRISQPKSDGEAYAKANAKLNELKKSGISGRCSLAGANIIAGGSITFKNTNSDIELKKFSITSVRHNLNSRGYSVEVEFVR</sequence>
<dbReference type="RefSeq" id="WP_086333453.1">
    <property type="nucleotide sequence ID" value="NZ_CP018791.1"/>
</dbReference>
<dbReference type="AlphaFoldDB" id="A0A1X9SZY3"/>
<dbReference type="OrthoDB" id="5346920at2"/>